<sequence length="192" mass="21015">MSNDAVDGNDTAILDREVRHWATALTADQRRAILRWQGRDRFYERVQAVMTLGIDDPEAVDAAGLLLAAATHKLQRSYTTWRGVRSSIDAYGLRSGELGQLIGTSVRINRFVSVSLRREVVTDEFTVPEMSGGAVLSRMMLGAGTMVGWLASVGRPDSRYQAEVLLRPGNMQRIVGVDTSGDIPTLVVEVAP</sequence>
<name>A0A848LBG6_9ACTN</name>
<organism evidence="1 2">
    <name type="scientific">Gordonia asplenii</name>
    <dbReference type="NCBI Taxonomy" id="2725283"/>
    <lineage>
        <taxon>Bacteria</taxon>
        <taxon>Bacillati</taxon>
        <taxon>Actinomycetota</taxon>
        <taxon>Actinomycetes</taxon>
        <taxon>Mycobacteriales</taxon>
        <taxon>Gordoniaceae</taxon>
        <taxon>Gordonia</taxon>
    </lineage>
</organism>
<comment type="caution">
    <text evidence="1">The sequence shown here is derived from an EMBL/GenBank/DDBJ whole genome shotgun (WGS) entry which is preliminary data.</text>
</comment>
<dbReference type="Proteomes" id="UP000550729">
    <property type="component" value="Unassembled WGS sequence"/>
</dbReference>
<protein>
    <submittedName>
        <fullName evidence="1">Uncharacterized protein</fullName>
    </submittedName>
</protein>
<reference evidence="1 2" key="1">
    <citation type="submission" date="2020-04" db="EMBL/GenBank/DDBJ databases">
        <title>Gordonia sp. nov. TBRC 11910.</title>
        <authorList>
            <person name="Suriyachadkun C."/>
        </authorList>
    </citation>
    <scope>NUCLEOTIDE SEQUENCE [LARGE SCALE GENOMIC DNA]</scope>
    <source>
        <strain evidence="1 2">TBRC 11910</strain>
    </source>
</reference>
<evidence type="ECO:0000313" key="2">
    <source>
        <dbReference type="Proteomes" id="UP000550729"/>
    </source>
</evidence>
<accession>A0A848LBG6</accession>
<evidence type="ECO:0000313" key="1">
    <source>
        <dbReference type="EMBL" id="NMO04928.1"/>
    </source>
</evidence>
<dbReference type="AlphaFoldDB" id="A0A848LBG6"/>
<dbReference type="Gene3D" id="3.90.176.10">
    <property type="entry name" value="Toxin ADP-ribosyltransferase, Chain A, domain 1"/>
    <property type="match status" value="1"/>
</dbReference>
<dbReference type="EMBL" id="JABBNB010000045">
    <property type="protein sequence ID" value="NMO04928.1"/>
    <property type="molecule type" value="Genomic_DNA"/>
</dbReference>
<dbReference type="RefSeq" id="WP_170197435.1">
    <property type="nucleotide sequence ID" value="NZ_JABBNB010000045.1"/>
</dbReference>
<keyword evidence="2" id="KW-1185">Reference proteome</keyword>
<proteinExistence type="predicted"/>
<gene>
    <name evidence="1" type="ORF">HH308_27250</name>
</gene>